<protein>
    <submittedName>
        <fullName evidence="1">Uncharacterized protein</fullName>
    </submittedName>
</protein>
<dbReference type="EMBL" id="CP003620">
    <property type="protein sequence ID" value="AFZ11931.1"/>
    <property type="molecule type" value="Genomic_DNA"/>
</dbReference>
<evidence type="ECO:0000313" key="2">
    <source>
        <dbReference type="Proteomes" id="UP000010472"/>
    </source>
</evidence>
<dbReference type="OrthoDB" id="489905at2"/>
<dbReference type="RefSeq" id="WP_015202053.1">
    <property type="nucleotide sequence ID" value="NC_019753.1"/>
</dbReference>
<dbReference type="STRING" id="1173022.Cri9333_1017"/>
<evidence type="ECO:0000313" key="1">
    <source>
        <dbReference type="EMBL" id="AFZ11931.1"/>
    </source>
</evidence>
<name>K9VVC6_9CYAN</name>
<dbReference type="Proteomes" id="UP000010472">
    <property type="component" value="Chromosome"/>
</dbReference>
<organism evidence="1 2">
    <name type="scientific">Crinalium epipsammum PCC 9333</name>
    <dbReference type="NCBI Taxonomy" id="1173022"/>
    <lineage>
        <taxon>Bacteria</taxon>
        <taxon>Bacillati</taxon>
        <taxon>Cyanobacteriota</taxon>
        <taxon>Cyanophyceae</taxon>
        <taxon>Gomontiellales</taxon>
        <taxon>Gomontiellaceae</taxon>
        <taxon>Crinalium</taxon>
    </lineage>
</organism>
<dbReference type="KEGG" id="cep:Cri9333_1017"/>
<proteinExistence type="predicted"/>
<dbReference type="HOGENOM" id="CLU_2600239_0_0_3"/>
<reference evidence="1 2" key="1">
    <citation type="submission" date="2012-06" db="EMBL/GenBank/DDBJ databases">
        <title>Finished chromosome of genome of Crinalium epipsammum PCC 9333.</title>
        <authorList>
            <consortium name="US DOE Joint Genome Institute"/>
            <person name="Gugger M."/>
            <person name="Coursin T."/>
            <person name="Rippka R."/>
            <person name="Tandeau De Marsac N."/>
            <person name="Huntemann M."/>
            <person name="Wei C.-L."/>
            <person name="Han J."/>
            <person name="Detter J.C."/>
            <person name="Han C."/>
            <person name="Tapia R."/>
            <person name="Davenport K."/>
            <person name="Daligault H."/>
            <person name="Erkkila T."/>
            <person name="Gu W."/>
            <person name="Munk A.C.C."/>
            <person name="Teshima H."/>
            <person name="Xu Y."/>
            <person name="Chain P."/>
            <person name="Chen A."/>
            <person name="Krypides N."/>
            <person name="Mavromatis K."/>
            <person name="Markowitz V."/>
            <person name="Szeto E."/>
            <person name="Ivanova N."/>
            <person name="Mikhailova N."/>
            <person name="Ovchinnikova G."/>
            <person name="Pagani I."/>
            <person name="Pati A."/>
            <person name="Goodwin L."/>
            <person name="Peters L."/>
            <person name="Pitluck S."/>
            <person name="Woyke T."/>
            <person name="Kerfeld C."/>
        </authorList>
    </citation>
    <scope>NUCLEOTIDE SEQUENCE [LARGE SCALE GENOMIC DNA]</scope>
    <source>
        <strain evidence="1 2">PCC 9333</strain>
    </source>
</reference>
<gene>
    <name evidence="1" type="ORF">Cri9333_1017</name>
</gene>
<sequence length="82" mass="9266">MSQAITKTINLQTVLDEAIQETILMMQQGIDISDSAIVTPLELIANQYPEIAFDCNESLMKLVKDQIKILNQQQSPQINNEF</sequence>
<dbReference type="AlphaFoldDB" id="K9VVC6"/>
<keyword evidence="2" id="KW-1185">Reference proteome</keyword>
<accession>K9VVC6</accession>
<dbReference type="eggNOG" id="ENOG5033J7R">
    <property type="taxonomic scope" value="Bacteria"/>
</dbReference>